<keyword evidence="1" id="KW-1133">Transmembrane helix</keyword>
<feature type="transmembrane region" description="Helical" evidence="1">
    <location>
        <begin position="59"/>
        <end position="78"/>
    </location>
</feature>
<comment type="caution">
    <text evidence="2">The sequence shown here is derived from an EMBL/GenBank/DDBJ whole genome shotgun (WGS) entry which is preliminary data.</text>
</comment>
<dbReference type="Pfam" id="PF14329">
    <property type="entry name" value="DUF4386"/>
    <property type="match status" value="1"/>
</dbReference>
<organism evidence="2 3">
    <name type="scientific">Chrysophaeum taylorii</name>
    <dbReference type="NCBI Taxonomy" id="2483200"/>
    <lineage>
        <taxon>Eukaryota</taxon>
        <taxon>Sar</taxon>
        <taxon>Stramenopiles</taxon>
        <taxon>Ochrophyta</taxon>
        <taxon>Pelagophyceae</taxon>
        <taxon>Pelagomonadales</taxon>
        <taxon>Pelagomonadaceae</taxon>
        <taxon>Chrysophaeum</taxon>
    </lineage>
</organism>
<evidence type="ECO:0000313" key="3">
    <source>
        <dbReference type="Proteomes" id="UP001230188"/>
    </source>
</evidence>
<proteinExistence type="predicted"/>
<dbReference type="Proteomes" id="UP001230188">
    <property type="component" value="Unassembled WGS sequence"/>
</dbReference>
<feature type="transmembrane region" description="Helical" evidence="1">
    <location>
        <begin position="90"/>
        <end position="112"/>
    </location>
</feature>
<evidence type="ECO:0000313" key="2">
    <source>
        <dbReference type="EMBL" id="KAJ8598615.1"/>
    </source>
</evidence>
<accession>A0AAD7U6B1</accession>
<name>A0AAD7U6B1_9STRA</name>
<protein>
    <recommendedName>
        <fullName evidence="4">DUF4386 domain-containing protein</fullName>
    </recommendedName>
</protein>
<feature type="transmembrane region" description="Helical" evidence="1">
    <location>
        <begin position="186"/>
        <end position="208"/>
    </location>
</feature>
<evidence type="ECO:0008006" key="4">
    <source>
        <dbReference type="Google" id="ProtNLM"/>
    </source>
</evidence>
<dbReference type="AlphaFoldDB" id="A0AAD7U6B1"/>
<dbReference type="InterPro" id="IPR025495">
    <property type="entry name" value="DUF4386"/>
</dbReference>
<keyword evidence="3" id="KW-1185">Reference proteome</keyword>
<gene>
    <name evidence="2" type="ORF">CTAYLR_003036</name>
</gene>
<keyword evidence="1" id="KW-0472">Membrane</keyword>
<keyword evidence="1" id="KW-0812">Transmembrane</keyword>
<sequence>MAPKYGSLSDDDDDGDKAPPPYLAAGLLYLCVILCGIYADGLARPSPSTSLLFKSSIMADLAMCGSDACLAVILARVLGTSTTAVIAAALRLLQTAVYASAGILALVAAMIVPNSADLCLRLHASAYQVALVFFGLSCVLNGLLMLRRHTHPPRPFGALFVLAGVGYVLDSLGLLFLPVYDGSLSPIFMTPALVAELGLCIWLLWVALRRPDPV</sequence>
<reference evidence="2" key="1">
    <citation type="submission" date="2023-01" db="EMBL/GenBank/DDBJ databases">
        <title>Metagenome sequencing of chrysophaentin producing Chrysophaeum taylorii.</title>
        <authorList>
            <person name="Davison J."/>
            <person name="Bewley C."/>
        </authorList>
    </citation>
    <scope>NUCLEOTIDE SEQUENCE</scope>
    <source>
        <strain evidence="2">NIES-1699</strain>
    </source>
</reference>
<feature type="transmembrane region" description="Helical" evidence="1">
    <location>
        <begin position="21"/>
        <end position="39"/>
    </location>
</feature>
<feature type="transmembrane region" description="Helical" evidence="1">
    <location>
        <begin position="124"/>
        <end position="144"/>
    </location>
</feature>
<feature type="transmembrane region" description="Helical" evidence="1">
    <location>
        <begin position="156"/>
        <end position="180"/>
    </location>
</feature>
<evidence type="ECO:0000256" key="1">
    <source>
        <dbReference type="SAM" id="Phobius"/>
    </source>
</evidence>
<dbReference type="EMBL" id="JAQMWT010000667">
    <property type="protein sequence ID" value="KAJ8598615.1"/>
    <property type="molecule type" value="Genomic_DNA"/>
</dbReference>